<dbReference type="EC" id="3.1.1.-" evidence="6"/>
<dbReference type="PANTHER" id="PTHR43142">
    <property type="entry name" value="CARBOXYLIC ESTER HYDROLASE"/>
    <property type="match status" value="1"/>
</dbReference>
<dbReference type="Gene3D" id="3.40.50.1820">
    <property type="entry name" value="alpha/beta hydrolase"/>
    <property type="match status" value="1"/>
</dbReference>
<protein>
    <recommendedName>
        <fullName evidence="6">Carboxylic ester hydrolase</fullName>
        <ecNumber evidence="6">3.1.1.-</ecNumber>
    </recommendedName>
</protein>
<keyword evidence="5" id="KW-0325">Glycoprotein</keyword>
<comment type="similarity">
    <text evidence="1 6">Belongs to the type-B carboxylesterase/lipase family.</text>
</comment>
<evidence type="ECO:0000256" key="2">
    <source>
        <dbReference type="ARBA" id="ARBA00022487"/>
    </source>
</evidence>
<evidence type="ECO:0000259" key="7">
    <source>
        <dbReference type="Pfam" id="PF00135"/>
    </source>
</evidence>
<sequence>MMGRAGCVVPILLCLFYGTGGLPRVDPLVETNVGLIRGLRATDGEYSMFLGIPYATVDPANPFGPSTPHPGFETTFEAIDDSSKCPHVEEFNNTLVGSIDCLQLSIFVPTTANSRNRRPVMVWIHGGGFVIGFAGRYAYGPKFFMKQDVILVMMNYRLGPYGFMCLDTPEVPGNQGLKDQLSALRWIKENIEAFGGDSDQITIFGESAGGASVDYHLVYTEEDLFNNVIIQSGTTLSPFSVANSNPNAPFILAEHLGFVTENLDEALQFLSSTDTDLVIAASLALNLQMAPCIEKEFENVEHFATAHPSTMNIPKAKTVPILLGFNNNEQFASFASLPAEVLQNLDPFTDVGNYFNFDDVYLADMVAHIRQFYIGDNDMNENVRQQLANFYGDLYFYHPTYRSIRKYFENGASTIYHYVFSYDGDRNFVKRKVNVTAEGALHADELSYLFDVGLFPETPTPEDQLIIDRITTMWANFAKYRNPTPEITDILPIQWPAITNENLYCLNIDSELTVEKRLFHERMAFWDLFYKLNESYLKVDKEN</sequence>
<evidence type="ECO:0000256" key="3">
    <source>
        <dbReference type="ARBA" id="ARBA00022801"/>
    </source>
</evidence>
<dbReference type="AlphaFoldDB" id="A0A1U9X1V1"/>
<keyword evidence="6" id="KW-0732">Signal</keyword>
<feature type="signal peptide" evidence="6">
    <location>
        <begin position="1"/>
        <end position="21"/>
    </location>
</feature>
<feature type="domain" description="Carboxylesterase type B" evidence="7">
    <location>
        <begin position="26"/>
        <end position="526"/>
    </location>
</feature>
<evidence type="ECO:0000256" key="5">
    <source>
        <dbReference type="ARBA" id="ARBA00023180"/>
    </source>
</evidence>
<dbReference type="SUPFAM" id="SSF53474">
    <property type="entry name" value="alpha/beta-Hydrolases"/>
    <property type="match status" value="1"/>
</dbReference>
<dbReference type="Pfam" id="PF00135">
    <property type="entry name" value="COesterase"/>
    <property type="match status" value="1"/>
</dbReference>
<dbReference type="InterPro" id="IPR002018">
    <property type="entry name" value="CarbesteraseB"/>
</dbReference>
<name>A0A1U9X1V1_CNAME</name>
<dbReference type="PANTHER" id="PTHR43142:SF1">
    <property type="entry name" value="CARBOXYLIC ESTER HYDROLASE"/>
    <property type="match status" value="1"/>
</dbReference>
<dbReference type="InterPro" id="IPR029058">
    <property type="entry name" value="AB_hydrolase_fold"/>
</dbReference>
<reference evidence="8" key="1">
    <citation type="submission" date="2016-10" db="EMBL/GenBank/DDBJ databases">
        <title>Identification of putative carboxylesterase genes from the rice leaffolder, Cnaphalocrocis medinalis.</title>
        <authorList>
            <person name="Liu S."/>
        </authorList>
    </citation>
    <scope>NUCLEOTIDE SEQUENCE</scope>
    <source>
        <strain evidence="8">HF</strain>
    </source>
</reference>
<proteinExistence type="evidence at transcript level"/>
<dbReference type="PROSITE" id="PS00122">
    <property type="entry name" value="CARBOXYLESTERASE_B_1"/>
    <property type="match status" value="1"/>
</dbReference>
<dbReference type="GO" id="GO:0052689">
    <property type="term" value="F:carboxylic ester hydrolase activity"/>
    <property type="evidence" value="ECO:0007669"/>
    <property type="project" value="UniProtKB-KW"/>
</dbReference>
<evidence type="ECO:0000256" key="1">
    <source>
        <dbReference type="ARBA" id="ARBA00005964"/>
    </source>
</evidence>
<evidence type="ECO:0000256" key="4">
    <source>
        <dbReference type="ARBA" id="ARBA00023157"/>
    </source>
</evidence>
<dbReference type="InterPro" id="IPR019826">
    <property type="entry name" value="Carboxylesterase_B_AS"/>
</dbReference>
<dbReference type="EMBL" id="KY021842">
    <property type="protein sequence ID" value="AQY62731.1"/>
    <property type="molecule type" value="mRNA"/>
</dbReference>
<feature type="chain" id="PRO_5011809014" description="Carboxylic ester hydrolase" evidence="6">
    <location>
        <begin position="22"/>
        <end position="543"/>
    </location>
</feature>
<evidence type="ECO:0000256" key="6">
    <source>
        <dbReference type="RuleBase" id="RU361235"/>
    </source>
</evidence>
<evidence type="ECO:0000313" key="8">
    <source>
        <dbReference type="EMBL" id="AQY62731.1"/>
    </source>
</evidence>
<keyword evidence="2" id="KW-0719">Serine esterase</keyword>
<accession>A0A1U9X1V1</accession>
<keyword evidence="3 6" id="KW-0378">Hydrolase</keyword>
<organism evidence="8">
    <name type="scientific">Cnaphalocrocis medinalis</name>
    <name type="common">Rice leaffolder moth</name>
    <dbReference type="NCBI Taxonomy" id="437488"/>
    <lineage>
        <taxon>Eukaryota</taxon>
        <taxon>Metazoa</taxon>
        <taxon>Ecdysozoa</taxon>
        <taxon>Arthropoda</taxon>
        <taxon>Hexapoda</taxon>
        <taxon>Insecta</taxon>
        <taxon>Pterygota</taxon>
        <taxon>Neoptera</taxon>
        <taxon>Endopterygota</taxon>
        <taxon>Lepidoptera</taxon>
        <taxon>Glossata</taxon>
        <taxon>Ditrysia</taxon>
        <taxon>Pyraloidea</taxon>
        <taxon>Crambidae</taxon>
        <taxon>Pyraustinae</taxon>
        <taxon>Cnaphalocrocis</taxon>
    </lineage>
</organism>
<keyword evidence="4" id="KW-1015">Disulfide bond</keyword>